<comment type="caution">
    <text evidence="2">The sequence shown here is derived from an EMBL/GenBank/DDBJ whole genome shotgun (WGS) entry which is preliminary data.</text>
</comment>
<evidence type="ECO:0000313" key="3">
    <source>
        <dbReference type="Proteomes" id="UP000614410"/>
    </source>
</evidence>
<sequence>MNNAVSVTSIDNRTRAGSLRRLQGAVLRRHREVGGRSLADVAAAAQCSPAHLSEVERGRKDVSAERLVAMAAALDIPLHVLYADIADALTPQALTDARASEHDPRAQLQLATAMLGTEALRAVAQFGTYLASPAASPARRRIGFAIPGREQ</sequence>
<dbReference type="InterPro" id="IPR001387">
    <property type="entry name" value="Cro/C1-type_HTH"/>
</dbReference>
<dbReference type="CDD" id="cd00093">
    <property type="entry name" value="HTH_XRE"/>
    <property type="match status" value="1"/>
</dbReference>
<dbReference type="SUPFAM" id="SSF47413">
    <property type="entry name" value="lambda repressor-like DNA-binding domains"/>
    <property type="match status" value="1"/>
</dbReference>
<dbReference type="GO" id="GO:0003677">
    <property type="term" value="F:DNA binding"/>
    <property type="evidence" value="ECO:0007669"/>
    <property type="project" value="InterPro"/>
</dbReference>
<organism evidence="2 3">
    <name type="scientific">Candidatus Amunia macphersoniae</name>
    <dbReference type="NCBI Taxonomy" id="3127014"/>
    <lineage>
        <taxon>Bacteria</taxon>
        <taxon>Bacillati</taxon>
        <taxon>Candidatus Dormiibacterota</taxon>
        <taxon>Candidatus Dormibacteria</taxon>
        <taxon>Candidatus Aeolococcales</taxon>
        <taxon>Candidatus Aeolococcaceae</taxon>
        <taxon>Candidatus Amunia</taxon>
    </lineage>
</organism>
<evidence type="ECO:0000313" key="2">
    <source>
        <dbReference type="EMBL" id="MBJ7610359.1"/>
    </source>
</evidence>
<dbReference type="AlphaFoldDB" id="A0A934NJY0"/>
<protein>
    <submittedName>
        <fullName evidence="2">Helix-turn-helix transcriptional regulator</fullName>
    </submittedName>
</protein>
<dbReference type="PROSITE" id="PS50943">
    <property type="entry name" value="HTH_CROC1"/>
    <property type="match status" value="1"/>
</dbReference>
<gene>
    <name evidence="2" type="ORF">JF887_13150</name>
</gene>
<dbReference type="Proteomes" id="UP000614410">
    <property type="component" value="Unassembled WGS sequence"/>
</dbReference>
<dbReference type="Gene3D" id="1.10.260.40">
    <property type="entry name" value="lambda repressor-like DNA-binding domains"/>
    <property type="match status" value="1"/>
</dbReference>
<feature type="domain" description="HTH cro/C1-type" evidence="1">
    <location>
        <begin position="27"/>
        <end position="81"/>
    </location>
</feature>
<accession>A0A934NJY0</accession>
<dbReference type="SMART" id="SM00530">
    <property type="entry name" value="HTH_XRE"/>
    <property type="match status" value="1"/>
</dbReference>
<proteinExistence type="predicted"/>
<name>A0A934NJY0_9BACT</name>
<reference evidence="2 3" key="1">
    <citation type="submission" date="2020-10" db="EMBL/GenBank/DDBJ databases">
        <title>Ca. Dormibacterota MAGs.</title>
        <authorList>
            <person name="Montgomery K."/>
        </authorList>
    </citation>
    <scope>NUCLEOTIDE SEQUENCE [LARGE SCALE GENOMIC DNA]</scope>
    <source>
        <strain evidence="2">Mitchell_Peninsula_5</strain>
    </source>
</reference>
<dbReference type="Pfam" id="PF13560">
    <property type="entry name" value="HTH_31"/>
    <property type="match status" value="1"/>
</dbReference>
<dbReference type="InterPro" id="IPR010982">
    <property type="entry name" value="Lambda_DNA-bd_dom_sf"/>
</dbReference>
<dbReference type="EMBL" id="JAEKNN010000061">
    <property type="protein sequence ID" value="MBJ7610359.1"/>
    <property type="molecule type" value="Genomic_DNA"/>
</dbReference>
<evidence type="ECO:0000259" key="1">
    <source>
        <dbReference type="PROSITE" id="PS50943"/>
    </source>
</evidence>